<organism evidence="1 2">
    <name type="scientific">Peribacillus cavernae</name>
    <dbReference type="NCBI Taxonomy" id="1674310"/>
    <lineage>
        <taxon>Bacteria</taxon>
        <taxon>Bacillati</taxon>
        <taxon>Bacillota</taxon>
        <taxon>Bacilli</taxon>
        <taxon>Bacillales</taxon>
        <taxon>Bacillaceae</taxon>
        <taxon>Peribacillus</taxon>
    </lineage>
</organism>
<protein>
    <recommendedName>
        <fullName evidence="3">ABM domain-containing protein</fullName>
    </recommendedName>
</protein>
<dbReference type="Gene3D" id="3.30.70.100">
    <property type="match status" value="1"/>
</dbReference>
<dbReference type="Proteomes" id="UP000267430">
    <property type="component" value="Unassembled WGS sequence"/>
</dbReference>
<proteinExistence type="predicted"/>
<gene>
    <name evidence="1" type="ORF">ELQ35_11270</name>
</gene>
<name>A0A433HKX3_9BACI</name>
<dbReference type="AlphaFoldDB" id="A0A433HKX3"/>
<comment type="caution">
    <text evidence="1">The sequence shown here is derived from an EMBL/GenBank/DDBJ whole genome shotgun (WGS) entry which is preliminary data.</text>
</comment>
<dbReference type="SUPFAM" id="SSF54909">
    <property type="entry name" value="Dimeric alpha+beta barrel"/>
    <property type="match status" value="1"/>
</dbReference>
<reference evidence="1 2" key="1">
    <citation type="submission" date="2018-12" db="EMBL/GenBank/DDBJ databases">
        <title>Bacillus chawlae sp. nov., Bacillus glennii sp. nov., and Bacillus saganii sp. nov. Isolated from the Vehicle Assembly Building at Kennedy Space Center where the Viking Spacecraft were Assembled.</title>
        <authorList>
            <person name="Seuylemezian A."/>
            <person name="Vaishampayan P."/>
        </authorList>
    </citation>
    <scope>NUCLEOTIDE SEQUENCE [LARGE SCALE GENOMIC DNA]</scope>
    <source>
        <strain evidence="1 2">L5</strain>
    </source>
</reference>
<evidence type="ECO:0008006" key="3">
    <source>
        <dbReference type="Google" id="ProtNLM"/>
    </source>
</evidence>
<dbReference type="EMBL" id="RYZZ01000014">
    <property type="protein sequence ID" value="RUQ28853.1"/>
    <property type="molecule type" value="Genomic_DNA"/>
</dbReference>
<keyword evidence="2" id="KW-1185">Reference proteome</keyword>
<dbReference type="InterPro" id="IPR011008">
    <property type="entry name" value="Dimeric_a/b-barrel"/>
</dbReference>
<evidence type="ECO:0000313" key="1">
    <source>
        <dbReference type="EMBL" id="RUQ28853.1"/>
    </source>
</evidence>
<accession>A0A433HKX3</accession>
<evidence type="ECO:0000313" key="2">
    <source>
        <dbReference type="Proteomes" id="UP000267430"/>
    </source>
</evidence>
<dbReference type="OrthoDB" id="2679092at2"/>
<sequence length="82" mass="9302">MENQLRELGRNVLVPVNKDAGCVSVYFLEPNIENNNPLFGVVSVWNEKETMDAMTSSEKYGALLRDLRPLVNSVIDKLYLTE</sequence>